<evidence type="ECO:0000313" key="13">
    <source>
        <dbReference type="Proteomes" id="UP000703269"/>
    </source>
</evidence>
<dbReference type="PROSITE" id="PS51038">
    <property type="entry name" value="BAH"/>
    <property type="match status" value="1"/>
</dbReference>
<dbReference type="PROSITE" id="PS50014">
    <property type="entry name" value="BROMODOMAIN_2"/>
    <property type="match status" value="1"/>
</dbReference>
<dbReference type="InterPro" id="IPR043151">
    <property type="entry name" value="BAH_sf"/>
</dbReference>
<feature type="region of interest" description="Disordered" evidence="9">
    <location>
        <begin position="758"/>
        <end position="777"/>
    </location>
</feature>
<evidence type="ECO:0000256" key="2">
    <source>
        <dbReference type="ARBA" id="ARBA00022737"/>
    </source>
</evidence>
<evidence type="ECO:0000256" key="7">
    <source>
        <dbReference type="ARBA" id="ARBA00023242"/>
    </source>
</evidence>
<comment type="caution">
    <text evidence="12">The sequence shown here is derived from an EMBL/GenBank/DDBJ whole genome shotgun (WGS) entry which is preliminary data.</text>
</comment>
<dbReference type="SUPFAM" id="SSF47370">
    <property type="entry name" value="Bromodomain"/>
    <property type="match status" value="1"/>
</dbReference>
<organism evidence="12 13">
    <name type="scientific">Phanerochaete sordida</name>
    <dbReference type="NCBI Taxonomy" id="48140"/>
    <lineage>
        <taxon>Eukaryota</taxon>
        <taxon>Fungi</taxon>
        <taxon>Dikarya</taxon>
        <taxon>Basidiomycota</taxon>
        <taxon>Agaricomycotina</taxon>
        <taxon>Agaricomycetes</taxon>
        <taxon>Polyporales</taxon>
        <taxon>Phanerochaetaceae</taxon>
        <taxon>Phanerochaete</taxon>
    </lineage>
</organism>
<dbReference type="PANTHER" id="PTHR16062">
    <property type="entry name" value="SWI/SNF-RELATED"/>
    <property type="match status" value="1"/>
</dbReference>
<evidence type="ECO:0000256" key="9">
    <source>
        <dbReference type="SAM" id="MobiDB-lite"/>
    </source>
</evidence>
<dbReference type="PRINTS" id="PR00503">
    <property type="entry name" value="BROMODOMAIN"/>
</dbReference>
<dbReference type="Pfam" id="PF01426">
    <property type="entry name" value="BAH"/>
    <property type="match status" value="1"/>
</dbReference>
<feature type="region of interest" description="Disordered" evidence="9">
    <location>
        <begin position="590"/>
        <end position="629"/>
    </location>
</feature>
<dbReference type="AlphaFoldDB" id="A0A9P3G6J7"/>
<feature type="compositionally biased region" description="Low complexity" evidence="9">
    <location>
        <begin position="190"/>
        <end position="207"/>
    </location>
</feature>
<dbReference type="Proteomes" id="UP000703269">
    <property type="component" value="Unassembled WGS sequence"/>
</dbReference>
<evidence type="ECO:0000256" key="4">
    <source>
        <dbReference type="ARBA" id="ARBA00023015"/>
    </source>
</evidence>
<feature type="compositionally biased region" description="Basic and acidic residues" evidence="9">
    <location>
        <begin position="604"/>
        <end position="614"/>
    </location>
</feature>
<dbReference type="Gene3D" id="1.20.920.10">
    <property type="entry name" value="Bromodomain-like"/>
    <property type="match status" value="2"/>
</dbReference>
<dbReference type="GO" id="GO:0006338">
    <property type="term" value="P:chromatin remodeling"/>
    <property type="evidence" value="ECO:0007669"/>
    <property type="project" value="InterPro"/>
</dbReference>
<dbReference type="InterPro" id="IPR001487">
    <property type="entry name" value="Bromodomain"/>
</dbReference>
<evidence type="ECO:0000313" key="12">
    <source>
        <dbReference type="EMBL" id="GJE89196.1"/>
    </source>
</evidence>
<sequence length="793" mass="87927">MAITPEHKAEIEGILQLLLDSTASAPRGRRRRLADMFLNLVNKNDWAEYYELIPNPRALNGVKEALAKNTYKDPLQAYEDLNLVFLNALFYNEETSQISRDAAQLKRTLDEEWRKRPLPPPPETLPATSAQVVHKVPLPEHALASSSSTPAVQRPSADPVPASTPAPQASPAPQPVTTPQPPTPRPAPQAAPRATPAPTTRATTVPRTPERAVTPDMDVDVGGSPEPETTAQDMALDGESDLIVQQLEKGLPRWPGFEDGGWANDIPEERFITILQAISEYKDVSGNRLASSLEAMSEDAGIPNTPYQAPLSLSLIEARVKEKQYQSAAFDQDMAKLFLKGRRWHEPASDGYANVLVLQRFYQALVSPDPPSGPPYTSKTNFAALPAAPGTARALHSSDPDGVPGVTTYRVSTKDRKFVESVQYKGWTIRLADWVHIANSDDPCRPIIGQVFRCWTSEEPSKKGRPGLTVCWYFRPEQTFHPEMRQFWENEIFKTSHFADHPVEDLIEKAACQFTARHIRGRPRPPYWYPGWPIYVCDSRYNDRERIFVKIKNWNSCVPEEVRKSAEFMPIYPFERPVFPRRFGSPFVSGKPLPGRASGGIGDAVERPEGEKLEGGGTGRKRARKSIVAAPGARVDTTDRFGQSKGLYVGPPIQGQQTPTTPTPFPQQAYAQQYARMAQRTAIDRSILTAAGGAALGTNGLTERLPAETATHFDRDPETNEVLWFAAPPIDVAHAPGPQYSLEYLNFLARKRRKVETDANGMDIDGPPAKKQPEARPTVTEQVQKLLAELDIP</sequence>
<accession>A0A9P3G6J7</accession>
<evidence type="ECO:0000259" key="10">
    <source>
        <dbReference type="PROSITE" id="PS50014"/>
    </source>
</evidence>
<feature type="domain" description="Bromo" evidence="10">
    <location>
        <begin position="29"/>
        <end position="99"/>
    </location>
</feature>
<proteinExistence type="predicted"/>
<dbReference type="SMART" id="SM00297">
    <property type="entry name" value="BROMO"/>
    <property type="match status" value="1"/>
</dbReference>
<feature type="domain" description="BAH" evidence="11">
    <location>
        <begin position="427"/>
        <end position="552"/>
    </location>
</feature>
<keyword evidence="4" id="KW-0805">Transcription regulation</keyword>
<reference evidence="12 13" key="1">
    <citation type="submission" date="2021-08" db="EMBL/GenBank/DDBJ databases">
        <title>Draft Genome Sequence of Phanerochaete sordida strain YK-624.</title>
        <authorList>
            <person name="Mori T."/>
            <person name="Dohra H."/>
            <person name="Suzuki T."/>
            <person name="Kawagishi H."/>
            <person name="Hirai H."/>
        </authorList>
    </citation>
    <scope>NUCLEOTIDE SEQUENCE [LARGE SCALE GENOMIC DNA]</scope>
    <source>
        <strain evidence="12 13">YK-624</strain>
    </source>
</reference>
<protein>
    <submittedName>
        <fullName evidence="12">Uncharacterized protein</fullName>
    </submittedName>
</protein>
<dbReference type="CDD" id="cd04717">
    <property type="entry name" value="BAH_polybromo"/>
    <property type="match status" value="1"/>
</dbReference>
<evidence type="ECO:0000256" key="5">
    <source>
        <dbReference type="ARBA" id="ARBA00023117"/>
    </source>
</evidence>
<dbReference type="EMBL" id="BPQB01000012">
    <property type="protein sequence ID" value="GJE89196.1"/>
    <property type="molecule type" value="Genomic_DNA"/>
</dbReference>
<dbReference type="SMART" id="SM00439">
    <property type="entry name" value="BAH"/>
    <property type="match status" value="1"/>
</dbReference>
<evidence type="ECO:0000259" key="11">
    <source>
        <dbReference type="PROSITE" id="PS51038"/>
    </source>
</evidence>
<dbReference type="CDD" id="cd04369">
    <property type="entry name" value="Bromodomain"/>
    <property type="match status" value="1"/>
</dbReference>
<dbReference type="Gene3D" id="2.30.30.490">
    <property type="match status" value="1"/>
</dbReference>
<dbReference type="GO" id="GO:0003682">
    <property type="term" value="F:chromatin binding"/>
    <property type="evidence" value="ECO:0007669"/>
    <property type="project" value="InterPro"/>
</dbReference>
<keyword evidence="7" id="KW-0539">Nucleus</keyword>
<feature type="compositionally biased region" description="Pro residues" evidence="9">
    <location>
        <begin position="162"/>
        <end position="189"/>
    </location>
</feature>
<comment type="subcellular location">
    <subcellularLocation>
        <location evidence="1">Nucleus</location>
    </subcellularLocation>
</comment>
<dbReference type="PANTHER" id="PTHR16062:SF21">
    <property type="entry name" value="CHROMATIN STRUCTURE-REMODELING COMPLEX SUBUNIT RSC1-RELATED"/>
    <property type="match status" value="1"/>
</dbReference>
<evidence type="ECO:0000256" key="1">
    <source>
        <dbReference type="ARBA" id="ARBA00004123"/>
    </source>
</evidence>
<name>A0A9P3G6J7_9APHY</name>
<dbReference type="GO" id="GO:0006368">
    <property type="term" value="P:transcription elongation by RNA polymerase II"/>
    <property type="evidence" value="ECO:0007669"/>
    <property type="project" value="TreeGrafter"/>
</dbReference>
<keyword evidence="2" id="KW-0677">Repeat</keyword>
<dbReference type="GO" id="GO:0016586">
    <property type="term" value="C:RSC-type complex"/>
    <property type="evidence" value="ECO:0007669"/>
    <property type="project" value="InterPro"/>
</dbReference>
<keyword evidence="6" id="KW-0804">Transcription</keyword>
<keyword evidence="5 8" id="KW-0103">Bromodomain</keyword>
<evidence type="ECO:0000256" key="6">
    <source>
        <dbReference type="ARBA" id="ARBA00023163"/>
    </source>
</evidence>
<dbReference type="InterPro" id="IPR001025">
    <property type="entry name" value="BAH_dom"/>
</dbReference>
<dbReference type="InterPro" id="IPR036427">
    <property type="entry name" value="Bromodomain-like_sf"/>
</dbReference>
<dbReference type="Pfam" id="PF00439">
    <property type="entry name" value="Bromodomain"/>
    <property type="match status" value="1"/>
</dbReference>
<evidence type="ECO:0000256" key="8">
    <source>
        <dbReference type="PROSITE-ProRule" id="PRU00035"/>
    </source>
</evidence>
<feature type="region of interest" description="Disordered" evidence="9">
    <location>
        <begin position="142"/>
        <end position="229"/>
    </location>
</feature>
<dbReference type="InterPro" id="IPR037382">
    <property type="entry name" value="Rsc/polybromo"/>
</dbReference>
<keyword evidence="13" id="KW-1185">Reference proteome</keyword>
<gene>
    <name evidence="12" type="ORF">PsYK624_052910</name>
</gene>
<dbReference type="OrthoDB" id="1742084at2759"/>
<keyword evidence="3" id="KW-0156">Chromatin regulator</keyword>
<evidence type="ECO:0000256" key="3">
    <source>
        <dbReference type="ARBA" id="ARBA00022853"/>
    </source>
</evidence>